<dbReference type="Pfam" id="PF01208">
    <property type="entry name" value="URO-D"/>
    <property type="match status" value="1"/>
</dbReference>
<protein>
    <submittedName>
        <fullName evidence="2">Uroporphyrinogen decarboxylase</fullName>
    </submittedName>
</protein>
<accession>A0A2Y9BHE0</accession>
<dbReference type="GO" id="GO:0004853">
    <property type="term" value="F:uroporphyrinogen decarboxylase activity"/>
    <property type="evidence" value="ECO:0007669"/>
    <property type="project" value="InterPro"/>
</dbReference>
<evidence type="ECO:0000259" key="1">
    <source>
        <dbReference type="Pfam" id="PF01208"/>
    </source>
</evidence>
<gene>
    <name evidence="2" type="ORF">A8806_103300</name>
</gene>
<proteinExistence type="predicted"/>
<dbReference type="OrthoDB" id="9780425at2"/>
<dbReference type="Proteomes" id="UP000245845">
    <property type="component" value="Unassembled WGS sequence"/>
</dbReference>
<dbReference type="CDD" id="cd03465">
    <property type="entry name" value="URO-D_like"/>
    <property type="match status" value="1"/>
</dbReference>
<evidence type="ECO:0000313" key="3">
    <source>
        <dbReference type="Proteomes" id="UP000245845"/>
    </source>
</evidence>
<comment type="caution">
    <text evidence="2">The sequence shown here is derived from an EMBL/GenBank/DDBJ whole genome shotgun (WGS) entry which is preliminary data.</text>
</comment>
<dbReference type="RefSeq" id="WP_109730513.1">
    <property type="nucleotide sequence ID" value="NZ_BAAACK010000004.1"/>
</dbReference>
<dbReference type="GO" id="GO:0006779">
    <property type="term" value="P:porphyrin-containing compound biosynthetic process"/>
    <property type="evidence" value="ECO:0007669"/>
    <property type="project" value="InterPro"/>
</dbReference>
<feature type="domain" description="Uroporphyrinogen decarboxylase (URO-D)" evidence="1">
    <location>
        <begin position="19"/>
        <end position="356"/>
    </location>
</feature>
<dbReference type="PANTHER" id="PTHR47099">
    <property type="entry name" value="METHYLCOBAMIDE:COM METHYLTRANSFERASE MTBA"/>
    <property type="match status" value="1"/>
</dbReference>
<evidence type="ECO:0000313" key="2">
    <source>
        <dbReference type="EMBL" id="PWJ30893.1"/>
    </source>
</evidence>
<dbReference type="EMBL" id="QGDL01000003">
    <property type="protein sequence ID" value="PWJ30893.1"/>
    <property type="molecule type" value="Genomic_DNA"/>
</dbReference>
<dbReference type="Gene3D" id="3.20.20.210">
    <property type="match status" value="1"/>
</dbReference>
<dbReference type="InterPro" id="IPR038071">
    <property type="entry name" value="UROD/MetE-like_sf"/>
</dbReference>
<dbReference type="PANTHER" id="PTHR47099:SF1">
    <property type="entry name" value="METHYLCOBAMIDE:COM METHYLTRANSFERASE MTBA"/>
    <property type="match status" value="1"/>
</dbReference>
<dbReference type="SUPFAM" id="SSF51726">
    <property type="entry name" value="UROD/MetE-like"/>
    <property type="match status" value="1"/>
</dbReference>
<reference evidence="2 3" key="1">
    <citation type="submission" date="2018-05" db="EMBL/GenBank/DDBJ databases">
        <title>The Hungate 1000. A catalogue of reference genomes from the rumen microbiome.</title>
        <authorList>
            <person name="Kelly W."/>
        </authorList>
    </citation>
    <scope>NUCLEOTIDE SEQUENCE [LARGE SCALE GENOMIC DNA]</scope>
    <source>
        <strain evidence="2 3">NLAE-zl-C242</strain>
    </source>
</reference>
<name>A0A2Y9BHE0_9FIRM</name>
<dbReference type="AlphaFoldDB" id="A0A2Y9BHE0"/>
<dbReference type="InterPro" id="IPR052024">
    <property type="entry name" value="Methanogen_methyltrans"/>
</dbReference>
<dbReference type="InterPro" id="IPR000257">
    <property type="entry name" value="Uroporphyrinogen_deCOase"/>
</dbReference>
<keyword evidence="3" id="KW-1185">Reference proteome</keyword>
<organism evidence="2 3">
    <name type="scientific">Faecalicatena orotica</name>
    <dbReference type="NCBI Taxonomy" id="1544"/>
    <lineage>
        <taxon>Bacteria</taxon>
        <taxon>Bacillati</taxon>
        <taxon>Bacillota</taxon>
        <taxon>Clostridia</taxon>
        <taxon>Lachnospirales</taxon>
        <taxon>Lachnospiraceae</taxon>
        <taxon>Faecalicatena</taxon>
    </lineage>
</organism>
<sequence length="373" mass="41478">MDYEELRRLMKDQKDEMTAAERMKAYNAGEEVDYIPYTLQAPDPAMADIFGFTTTQFAKDFEVKSEVILRRKKEFGLDSFNVGLGLKTIGGALGSKLCAPEHGIDYVEEHVLKDYADFDKLEVTDPYKNPVLAPILESAKRLKDRFPDISMTTSVAGPMSTAIAVRPVEMVLKDTRKNPEMLHKLLNLTVECSLKWFEAFYHEFGPVGTNFSDPVTCMDVISKKQFDEYSLPYIKKLIDGTESIMGSRPGAHICGKTSPIWKDLADAGLFSFSIDNCEDLSEAKEAVGDRMRIAGNVPPVDVMKEGTIDEVIASCRECLEKCADSPAGFILNTGCQLPIGTPKANVEAFIYAARKYGKGARIGKMPRGIVEYR</sequence>